<keyword evidence="2" id="KW-1185">Reference proteome</keyword>
<reference evidence="2" key="1">
    <citation type="journal article" date="2023" name="Front. Plant Sci.">
        <title>Chromosomal-level genome assembly of Melastoma candidum provides insights into trichome evolution.</title>
        <authorList>
            <person name="Zhong Y."/>
            <person name="Wu W."/>
            <person name="Sun C."/>
            <person name="Zou P."/>
            <person name="Liu Y."/>
            <person name="Dai S."/>
            <person name="Zhou R."/>
        </authorList>
    </citation>
    <scope>NUCLEOTIDE SEQUENCE [LARGE SCALE GENOMIC DNA]</scope>
</reference>
<name>A0ACB9RY69_9MYRT</name>
<protein>
    <submittedName>
        <fullName evidence="1">Uncharacterized protein</fullName>
    </submittedName>
</protein>
<dbReference type="Proteomes" id="UP001057402">
    <property type="component" value="Chromosome 3"/>
</dbReference>
<sequence>MPEHLIRSSRNGVLCISECSTCPIICPSPSLPPSQWSSRPPPPAPVWTPVPPTSWRYYYPPTQPYHAHPPPPPSPPLYFEPPLMSYLPTPPSPSPPPPPPQVPLWSGATPPPPSKYNMPMFEPTPATTNGSHDYSSHFYYFYTSGSVRTSRPASFFMPNLCIFLMFFITHNLL</sequence>
<comment type="caution">
    <text evidence="1">The sequence shown here is derived from an EMBL/GenBank/DDBJ whole genome shotgun (WGS) entry which is preliminary data.</text>
</comment>
<accession>A0ACB9RY69</accession>
<organism evidence="1 2">
    <name type="scientific">Melastoma candidum</name>
    <dbReference type="NCBI Taxonomy" id="119954"/>
    <lineage>
        <taxon>Eukaryota</taxon>
        <taxon>Viridiplantae</taxon>
        <taxon>Streptophyta</taxon>
        <taxon>Embryophyta</taxon>
        <taxon>Tracheophyta</taxon>
        <taxon>Spermatophyta</taxon>
        <taxon>Magnoliopsida</taxon>
        <taxon>eudicotyledons</taxon>
        <taxon>Gunneridae</taxon>
        <taxon>Pentapetalae</taxon>
        <taxon>rosids</taxon>
        <taxon>malvids</taxon>
        <taxon>Myrtales</taxon>
        <taxon>Melastomataceae</taxon>
        <taxon>Melastomatoideae</taxon>
        <taxon>Melastomateae</taxon>
        <taxon>Melastoma</taxon>
    </lineage>
</organism>
<proteinExistence type="predicted"/>
<gene>
    <name evidence="1" type="ORF">MLD38_006996</name>
</gene>
<evidence type="ECO:0000313" key="1">
    <source>
        <dbReference type="EMBL" id="KAI4380857.1"/>
    </source>
</evidence>
<evidence type="ECO:0000313" key="2">
    <source>
        <dbReference type="Proteomes" id="UP001057402"/>
    </source>
</evidence>
<dbReference type="EMBL" id="CM042882">
    <property type="protein sequence ID" value="KAI4380857.1"/>
    <property type="molecule type" value="Genomic_DNA"/>
</dbReference>